<evidence type="ECO:0000313" key="1">
    <source>
        <dbReference type="Proteomes" id="UP000790787"/>
    </source>
</evidence>
<organism evidence="1 2">
    <name type="scientific">Nicotiana tabacum</name>
    <name type="common">Common tobacco</name>
    <dbReference type="NCBI Taxonomy" id="4097"/>
    <lineage>
        <taxon>Eukaryota</taxon>
        <taxon>Viridiplantae</taxon>
        <taxon>Streptophyta</taxon>
        <taxon>Embryophyta</taxon>
        <taxon>Tracheophyta</taxon>
        <taxon>Spermatophyta</taxon>
        <taxon>Magnoliopsida</taxon>
        <taxon>eudicotyledons</taxon>
        <taxon>Gunneridae</taxon>
        <taxon>Pentapetalae</taxon>
        <taxon>asterids</taxon>
        <taxon>lamiids</taxon>
        <taxon>Solanales</taxon>
        <taxon>Solanaceae</taxon>
        <taxon>Nicotianoideae</taxon>
        <taxon>Nicotianeae</taxon>
        <taxon>Nicotiana</taxon>
    </lineage>
</organism>
<name>A0AC58UQ36_TOBAC</name>
<protein>
    <submittedName>
        <fullName evidence="2">Uncharacterized protein LOC142181872</fullName>
    </submittedName>
</protein>
<evidence type="ECO:0000313" key="2">
    <source>
        <dbReference type="RefSeq" id="XP_075111609.1"/>
    </source>
</evidence>
<accession>A0AC58UQ36</accession>
<dbReference type="RefSeq" id="XP_075111609.1">
    <property type="nucleotide sequence ID" value="XM_075255508.1"/>
</dbReference>
<dbReference type="Proteomes" id="UP000790787">
    <property type="component" value="Chromosome 6"/>
</dbReference>
<reference evidence="1" key="1">
    <citation type="journal article" date="2014" name="Nat. Commun.">
        <title>The tobacco genome sequence and its comparison with those of tomato and potato.</title>
        <authorList>
            <person name="Sierro N."/>
            <person name="Battey J.N."/>
            <person name="Ouadi S."/>
            <person name="Bakaher N."/>
            <person name="Bovet L."/>
            <person name="Willig A."/>
            <person name="Goepfert S."/>
            <person name="Peitsch M.C."/>
            <person name="Ivanov N.V."/>
        </authorList>
    </citation>
    <scope>NUCLEOTIDE SEQUENCE [LARGE SCALE GENOMIC DNA]</scope>
</reference>
<reference evidence="2" key="2">
    <citation type="submission" date="2025-08" db="UniProtKB">
        <authorList>
            <consortium name="RefSeq"/>
        </authorList>
    </citation>
    <scope>IDENTIFICATION</scope>
    <source>
        <tissue evidence="2">Leaf</tissue>
    </source>
</reference>
<proteinExistence type="predicted"/>
<keyword evidence="1" id="KW-1185">Reference proteome</keyword>
<sequence>MNVPEEYEKASGQKVNKEKSSFYMHEKATYHEANTVHLITEFQRHPFPFTYLGCPIFYSRRKKDFSKDIIFKVQARLHSWKGKLLSNGGRAILIAHVLESMPMHLLSMVNPLKHVITELHKMFARFYWSNSGNENGQWKVDMLRDLLPDELSEHIIENIQPPTLSNIQYKPWWQL</sequence>
<gene>
    <name evidence="2" type="primary">LOC142181872</name>
</gene>